<dbReference type="AlphaFoldDB" id="A0AA86NUJ3"/>
<evidence type="ECO:0000313" key="4">
    <source>
        <dbReference type="Proteomes" id="UP001642409"/>
    </source>
</evidence>
<name>A0AA86NUJ3_9EUKA</name>
<proteinExistence type="predicted"/>
<keyword evidence="4" id="KW-1185">Reference proteome</keyword>
<accession>A0AA86NUJ3</accession>
<organism evidence="2">
    <name type="scientific">Hexamita inflata</name>
    <dbReference type="NCBI Taxonomy" id="28002"/>
    <lineage>
        <taxon>Eukaryota</taxon>
        <taxon>Metamonada</taxon>
        <taxon>Diplomonadida</taxon>
        <taxon>Hexamitidae</taxon>
        <taxon>Hexamitinae</taxon>
        <taxon>Hexamita</taxon>
    </lineage>
</organism>
<feature type="transmembrane region" description="Helical" evidence="1">
    <location>
        <begin position="151"/>
        <end position="173"/>
    </location>
</feature>
<evidence type="ECO:0000313" key="3">
    <source>
        <dbReference type="EMBL" id="CAL6018650.1"/>
    </source>
</evidence>
<sequence>MIISFTCQWKWLNFSTNAQNSLTILSCSATESHQTHCIKIQENTFKEAQDCPADPQSEVCKLKKCATNSEDPLCSYSGDCQENSTCWALWCKNSDSVSESTLECYTQYSNVTIALPTSKKSFFRGKYLFSDDQPNDIIDNKDNNYKISPEAAAGIAIAACVVIFVLILTIVIVQMKKKQLNTAVATESTEVILPELTTAQSIEVQ</sequence>
<comment type="caution">
    <text evidence="2">The sequence shown here is derived from an EMBL/GenBank/DDBJ whole genome shotgun (WGS) entry which is preliminary data.</text>
</comment>
<protein>
    <submittedName>
        <fullName evidence="3">Hypothetical_protein</fullName>
    </submittedName>
</protein>
<evidence type="ECO:0000256" key="1">
    <source>
        <dbReference type="SAM" id="Phobius"/>
    </source>
</evidence>
<dbReference type="Proteomes" id="UP001642409">
    <property type="component" value="Unassembled WGS sequence"/>
</dbReference>
<reference evidence="2" key="1">
    <citation type="submission" date="2023-06" db="EMBL/GenBank/DDBJ databases">
        <authorList>
            <person name="Kurt Z."/>
        </authorList>
    </citation>
    <scope>NUCLEOTIDE SEQUENCE</scope>
</reference>
<gene>
    <name evidence="2" type="ORF">HINF_LOCUS13373</name>
    <name evidence="3" type="ORF">HINF_LOCUS26569</name>
</gene>
<keyword evidence="1" id="KW-0812">Transmembrane</keyword>
<keyword evidence="1" id="KW-1133">Transmembrane helix</keyword>
<keyword evidence="1" id="KW-0472">Membrane</keyword>
<dbReference type="EMBL" id="CATOUU010000347">
    <property type="protein sequence ID" value="CAI9925728.1"/>
    <property type="molecule type" value="Genomic_DNA"/>
</dbReference>
<evidence type="ECO:0000313" key="2">
    <source>
        <dbReference type="EMBL" id="CAI9925728.1"/>
    </source>
</evidence>
<dbReference type="EMBL" id="CAXDID020000081">
    <property type="protein sequence ID" value="CAL6018650.1"/>
    <property type="molecule type" value="Genomic_DNA"/>
</dbReference>
<reference evidence="3 4" key="2">
    <citation type="submission" date="2024-07" db="EMBL/GenBank/DDBJ databases">
        <authorList>
            <person name="Akdeniz Z."/>
        </authorList>
    </citation>
    <scope>NUCLEOTIDE SEQUENCE [LARGE SCALE GENOMIC DNA]</scope>
</reference>